<comment type="subcellular location">
    <subcellularLocation>
        <location evidence="1">Membrane</location>
        <topology evidence="1">Multi-pass membrane protein</topology>
    </subcellularLocation>
</comment>
<gene>
    <name evidence="7" type="ORF">UT19_C0010G0017</name>
</gene>
<evidence type="ECO:0000256" key="3">
    <source>
        <dbReference type="ARBA" id="ARBA00022989"/>
    </source>
</evidence>
<feature type="transmembrane region" description="Helical" evidence="5">
    <location>
        <begin position="128"/>
        <end position="149"/>
    </location>
</feature>
<reference evidence="7 8" key="1">
    <citation type="journal article" date="2015" name="Nature">
        <title>rRNA introns, odd ribosomes, and small enigmatic genomes across a large radiation of phyla.</title>
        <authorList>
            <person name="Brown C.T."/>
            <person name="Hug L.A."/>
            <person name="Thomas B.C."/>
            <person name="Sharon I."/>
            <person name="Castelle C.J."/>
            <person name="Singh A."/>
            <person name="Wilkins M.J."/>
            <person name="Williams K.H."/>
            <person name="Banfield J.F."/>
        </authorList>
    </citation>
    <scope>NUCLEOTIDE SEQUENCE [LARGE SCALE GENOMIC DNA]</scope>
</reference>
<evidence type="ECO:0000313" key="8">
    <source>
        <dbReference type="Proteomes" id="UP000034932"/>
    </source>
</evidence>
<comment type="caution">
    <text evidence="7">The sequence shown here is derived from an EMBL/GenBank/DDBJ whole genome shotgun (WGS) entry which is preliminary data.</text>
</comment>
<keyword evidence="3 5" id="KW-1133">Transmembrane helix</keyword>
<sequence length="228" mass="26422">MSVATKRNIFWLLWLLIILSGPITVIRNSDIQNTFANAIVLTNFFQRITGLLASSLLFIQIILGSRMSWWLKIIGSKAYRIHTVQGLFAYGFMLVHPLFENIIVYQDSKSITESLSVFIPSLETQRDILLVFGRIAFLLATIAVVASYFRTKPFFRRNWRAFHILNYLVFYLVFWHMRIGSDIATSPFKWVSLIALVTVSGSLIYRILYPQYLKLRAKMDAEKKLQKA</sequence>
<evidence type="ECO:0000256" key="2">
    <source>
        <dbReference type="ARBA" id="ARBA00022692"/>
    </source>
</evidence>
<protein>
    <recommendedName>
        <fullName evidence="6">Ferric oxidoreductase domain-containing protein</fullName>
    </recommendedName>
</protein>
<evidence type="ECO:0000313" key="7">
    <source>
        <dbReference type="EMBL" id="KKQ93573.1"/>
    </source>
</evidence>
<dbReference type="Pfam" id="PF01794">
    <property type="entry name" value="Ferric_reduct"/>
    <property type="match status" value="1"/>
</dbReference>
<feature type="transmembrane region" description="Helical" evidence="5">
    <location>
        <begin position="44"/>
        <end position="63"/>
    </location>
</feature>
<dbReference type="GO" id="GO:0016020">
    <property type="term" value="C:membrane"/>
    <property type="evidence" value="ECO:0007669"/>
    <property type="project" value="UniProtKB-SubCell"/>
</dbReference>
<dbReference type="InterPro" id="IPR013130">
    <property type="entry name" value="Fe3_Rdtase_TM_dom"/>
</dbReference>
<organism evidence="7 8">
    <name type="scientific">Candidatus Woesebacteria bacterium GW2011_GWB1_39_10b</name>
    <dbReference type="NCBI Taxonomy" id="1618573"/>
    <lineage>
        <taxon>Bacteria</taxon>
        <taxon>Candidatus Woeseibacteriota</taxon>
    </lineage>
</organism>
<name>A0A0G0LNT4_9BACT</name>
<evidence type="ECO:0000259" key="6">
    <source>
        <dbReference type="Pfam" id="PF01794"/>
    </source>
</evidence>
<evidence type="ECO:0000256" key="5">
    <source>
        <dbReference type="SAM" id="Phobius"/>
    </source>
</evidence>
<keyword evidence="4 5" id="KW-0472">Membrane</keyword>
<feature type="transmembrane region" description="Helical" evidence="5">
    <location>
        <begin position="84"/>
        <end position="105"/>
    </location>
</feature>
<feature type="domain" description="Ferric oxidoreductase" evidence="6">
    <location>
        <begin position="49"/>
        <end position="173"/>
    </location>
</feature>
<proteinExistence type="predicted"/>
<feature type="transmembrane region" description="Helical" evidence="5">
    <location>
        <begin position="190"/>
        <end position="209"/>
    </location>
</feature>
<accession>A0A0G0LNT4</accession>
<evidence type="ECO:0000256" key="1">
    <source>
        <dbReference type="ARBA" id="ARBA00004141"/>
    </source>
</evidence>
<keyword evidence="2 5" id="KW-0812">Transmembrane</keyword>
<evidence type="ECO:0000256" key="4">
    <source>
        <dbReference type="ARBA" id="ARBA00023136"/>
    </source>
</evidence>
<dbReference type="AlphaFoldDB" id="A0A0G0LNT4"/>
<feature type="transmembrane region" description="Helical" evidence="5">
    <location>
        <begin position="161"/>
        <end position="178"/>
    </location>
</feature>
<dbReference type="Proteomes" id="UP000034932">
    <property type="component" value="Unassembled WGS sequence"/>
</dbReference>
<dbReference type="EMBL" id="LBVW01000010">
    <property type="protein sequence ID" value="KKQ93573.1"/>
    <property type="molecule type" value="Genomic_DNA"/>
</dbReference>